<protein>
    <submittedName>
        <fullName evidence="4">Polysaccharide export protein</fullName>
    </submittedName>
</protein>
<feature type="domain" description="Soluble ligand binding" evidence="3">
    <location>
        <begin position="106"/>
        <end position="141"/>
    </location>
</feature>
<dbReference type="Gene3D" id="3.30.1950.10">
    <property type="entry name" value="wza like domain"/>
    <property type="match status" value="1"/>
</dbReference>
<dbReference type="InterPro" id="IPR019554">
    <property type="entry name" value="Soluble_ligand-bd"/>
</dbReference>
<dbReference type="PROSITE" id="PS51257">
    <property type="entry name" value="PROKAR_LIPOPROTEIN"/>
    <property type="match status" value="1"/>
</dbReference>
<organism evidence="4 5">
    <name type="scientific">Catenovulum adriaticum</name>
    <dbReference type="NCBI Taxonomy" id="2984846"/>
    <lineage>
        <taxon>Bacteria</taxon>
        <taxon>Pseudomonadati</taxon>
        <taxon>Pseudomonadota</taxon>
        <taxon>Gammaproteobacteria</taxon>
        <taxon>Alteromonadales</taxon>
        <taxon>Alteromonadaceae</taxon>
        <taxon>Catenovulum</taxon>
    </lineage>
</organism>
<dbReference type="EMBL" id="CP109965">
    <property type="protein sequence ID" value="WAJ69992.1"/>
    <property type="molecule type" value="Genomic_DNA"/>
</dbReference>
<keyword evidence="1" id="KW-0732">Signal</keyword>
<evidence type="ECO:0000313" key="4">
    <source>
        <dbReference type="EMBL" id="WAJ69992.1"/>
    </source>
</evidence>
<evidence type="ECO:0000313" key="5">
    <source>
        <dbReference type="Proteomes" id="UP001163726"/>
    </source>
</evidence>
<dbReference type="PANTHER" id="PTHR33619">
    <property type="entry name" value="POLYSACCHARIDE EXPORT PROTEIN GFCE-RELATED"/>
    <property type="match status" value="1"/>
</dbReference>
<evidence type="ECO:0000256" key="1">
    <source>
        <dbReference type="ARBA" id="ARBA00022729"/>
    </source>
</evidence>
<dbReference type="Proteomes" id="UP001163726">
    <property type="component" value="Chromosome"/>
</dbReference>
<name>A0ABY7AL46_9ALTE</name>
<reference evidence="4" key="1">
    <citation type="submission" date="2022-10" db="EMBL/GenBank/DDBJ databases">
        <title>Catenovulum adriacola sp. nov. isolated in the Harbour of Susak.</title>
        <authorList>
            <person name="Schoch T."/>
            <person name="Reich S.J."/>
            <person name="Stoeferle S."/>
            <person name="Flaiz M."/>
            <person name="Kazda M."/>
            <person name="Riedel C.U."/>
            <person name="Duerre P."/>
        </authorList>
    </citation>
    <scope>NUCLEOTIDE SEQUENCE</scope>
    <source>
        <strain evidence="4">TS8</strain>
    </source>
</reference>
<dbReference type="InterPro" id="IPR003715">
    <property type="entry name" value="Poly_export_N"/>
</dbReference>
<sequence>MQLINTRFISLICLFFSCWVTVSANELSEYKLGSGDTISIYVYGHNDLTLTAKLDDSGKISYPFIGDIIIKNKTTRQIRQEITEKLKQGYLVAPQVHVSVSQYRPFYIYGQVNKPGSFAYQPGLTVVMAIALAGGLTERASSNWFIKRSQQSTQIAANDEDLIYPGDMLTIEKSFF</sequence>
<evidence type="ECO:0000259" key="3">
    <source>
        <dbReference type="Pfam" id="PF10531"/>
    </source>
</evidence>
<dbReference type="Pfam" id="PF02563">
    <property type="entry name" value="Poly_export"/>
    <property type="match status" value="1"/>
</dbReference>
<dbReference type="PANTHER" id="PTHR33619:SF3">
    <property type="entry name" value="POLYSACCHARIDE EXPORT PROTEIN GFCE-RELATED"/>
    <property type="match status" value="1"/>
</dbReference>
<keyword evidence="5" id="KW-1185">Reference proteome</keyword>
<accession>A0ABY7AL46</accession>
<dbReference type="RefSeq" id="WP_268074291.1">
    <property type="nucleotide sequence ID" value="NZ_CP109965.1"/>
</dbReference>
<dbReference type="Pfam" id="PF10531">
    <property type="entry name" value="SLBB"/>
    <property type="match status" value="1"/>
</dbReference>
<feature type="domain" description="Polysaccharide export protein N-terminal" evidence="2">
    <location>
        <begin position="26"/>
        <end position="100"/>
    </location>
</feature>
<dbReference type="InterPro" id="IPR049712">
    <property type="entry name" value="Poly_export"/>
</dbReference>
<proteinExistence type="predicted"/>
<evidence type="ECO:0000259" key="2">
    <source>
        <dbReference type="Pfam" id="PF02563"/>
    </source>
</evidence>
<gene>
    <name evidence="4" type="ORF">OLW01_12720</name>
</gene>